<sequence length="485" mass="51391">MSSVTSPTHGANEEAASLLMSHTARSPSATSLILLRWLADLKESRNSKRLSQGVPGGGARGSKAGKGAGGGVGRYGYRGVTNAAAYEVTWEDIVLAMQLSAMCFGALFALCIVACCAYKICGPAEEEEWGSRYSVLKPTPNPRLPPELLREIYTLPSAQFSATTRHTAATKSQSSTTPSAGPRREATWPTGGSSVVVEGGPRVTSVSRGPLARSAAASLGQLPNGRPGEPPLEDILPAAPPRPATPRGTPKKSPRLPALGSILEGQPCLPTLASLSSSRAREVAGHGAANRLAAHDQTSSTLDLARAAAAINYTHRALHITAQRCHARKHLPSLPATPHQPSRGGGGTQVQENSEFYREHPRHVTDAGRRRISSSSKQHRAHRCWPQQDSRRVSASSSLHNDSVGTQHLQDDEHSPALASLTHRLMNVINPRREAGLIVPRPLTTACTSELQRSAAWCLPDTAATPAAGRPRRSAAAIDMLLLSE</sequence>
<feature type="compositionally biased region" description="Polar residues" evidence="1">
    <location>
        <begin position="393"/>
        <end position="408"/>
    </location>
</feature>
<proteinExistence type="predicted"/>
<gene>
    <name evidence="2" type="ORF">O3P69_020128</name>
</gene>
<feature type="region of interest" description="Disordered" evidence="1">
    <location>
        <begin position="331"/>
        <end position="413"/>
    </location>
</feature>
<protein>
    <submittedName>
        <fullName evidence="2">Uncharacterized protein</fullName>
    </submittedName>
</protein>
<feature type="region of interest" description="Disordered" evidence="1">
    <location>
        <begin position="163"/>
        <end position="259"/>
    </location>
</feature>
<organism evidence="2 3">
    <name type="scientific">Scylla paramamosain</name>
    <name type="common">Mud crab</name>
    <dbReference type="NCBI Taxonomy" id="85552"/>
    <lineage>
        <taxon>Eukaryota</taxon>
        <taxon>Metazoa</taxon>
        <taxon>Ecdysozoa</taxon>
        <taxon>Arthropoda</taxon>
        <taxon>Crustacea</taxon>
        <taxon>Multicrustacea</taxon>
        <taxon>Malacostraca</taxon>
        <taxon>Eumalacostraca</taxon>
        <taxon>Eucarida</taxon>
        <taxon>Decapoda</taxon>
        <taxon>Pleocyemata</taxon>
        <taxon>Brachyura</taxon>
        <taxon>Eubrachyura</taxon>
        <taxon>Portunoidea</taxon>
        <taxon>Portunidae</taxon>
        <taxon>Portuninae</taxon>
        <taxon>Scylla</taxon>
    </lineage>
</organism>
<feature type="compositionally biased region" description="Gly residues" evidence="1">
    <location>
        <begin position="54"/>
        <end position="68"/>
    </location>
</feature>
<evidence type="ECO:0000256" key="1">
    <source>
        <dbReference type="SAM" id="MobiDB-lite"/>
    </source>
</evidence>
<keyword evidence="3" id="KW-1185">Reference proteome</keyword>
<evidence type="ECO:0000313" key="2">
    <source>
        <dbReference type="EMBL" id="KAK8388024.1"/>
    </source>
</evidence>
<feature type="compositionally biased region" description="Basic and acidic residues" evidence="1">
    <location>
        <begin position="355"/>
        <end position="369"/>
    </location>
</feature>
<dbReference type="EMBL" id="JARAKH010000029">
    <property type="protein sequence ID" value="KAK8388024.1"/>
    <property type="molecule type" value="Genomic_DNA"/>
</dbReference>
<reference evidence="2 3" key="1">
    <citation type="submission" date="2023-03" db="EMBL/GenBank/DDBJ databases">
        <title>High-quality genome of Scylla paramamosain provides insights in environmental adaptation.</title>
        <authorList>
            <person name="Zhang L."/>
        </authorList>
    </citation>
    <scope>NUCLEOTIDE SEQUENCE [LARGE SCALE GENOMIC DNA]</scope>
    <source>
        <strain evidence="2">LZ_2023a</strain>
        <tissue evidence="2">Muscle</tissue>
    </source>
</reference>
<comment type="caution">
    <text evidence="2">The sequence shown here is derived from an EMBL/GenBank/DDBJ whole genome shotgun (WGS) entry which is preliminary data.</text>
</comment>
<feature type="region of interest" description="Disordered" evidence="1">
    <location>
        <begin position="48"/>
        <end position="68"/>
    </location>
</feature>
<dbReference type="AlphaFoldDB" id="A0AAW0TJY0"/>
<evidence type="ECO:0000313" key="3">
    <source>
        <dbReference type="Proteomes" id="UP001487740"/>
    </source>
</evidence>
<name>A0AAW0TJY0_SCYPA</name>
<dbReference type="Proteomes" id="UP001487740">
    <property type="component" value="Unassembled WGS sequence"/>
</dbReference>
<accession>A0AAW0TJY0</accession>
<feature type="compositionally biased region" description="Polar residues" evidence="1">
    <location>
        <begin position="163"/>
        <end position="179"/>
    </location>
</feature>